<dbReference type="RefSeq" id="WP_093386141.1">
    <property type="nucleotide sequence ID" value="NZ_FOTW01000008.1"/>
</dbReference>
<feature type="signal peptide" evidence="1">
    <location>
        <begin position="1"/>
        <end position="23"/>
    </location>
</feature>
<dbReference type="OrthoDB" id="9156151at2"/>
<evidence type="ECO:0000256" key="1">
    <source>
        <dbReference type="SAM" id="SignalP"/>
    </source>
</evidence>
<keyword evidence="1" id="KW-0732">Signal</keyword>
<keyword evidence="3" id="KW-1185">Reference proteome</keyword>
<dbReference type="STRING" id="758825.SAMN02982985_01635"/>
<gene>
    <name evidence="2" type="ORF">SAMN02982985_01635</name>
</gene>
<feature type="chain" id="PRO_5011727889" description="DUF3108 domain-containing protein" evidence="1">
    <location>
        <begin position="24"/>
        <end position="238"/>
    </location>
</feature>
<protein>
    <recommendedName>
        <fullName evidence="4">DUF3108 domain-containing protein</fullName>
    </recommendedName>
</protein>
<evidence type="ECO:0000313" key="3">
    <source>
        <dbReference type="Proteomes" id="UP000199470"/>
    </source>
</evidence>
<dbReference type="AlphaFoldDB" id="A0A1I4KTU9"/>
<dbReference type="Proteomes" id="UP000199470">
    <property type="component" value="Unassembled WGS sequence"/>
</dbReference>
<sequence>MPRPLRLLLLCALLALAPGRALAQAAEAGESDWVEYRDAYRQMIWFEKYSKPKQFLLSHYRVRPRDKGASLDGLRLTLNSKAGSLNLALDALGRAVFPFSKAAYDDNAALTLNRKAGQFHFGAWVSIATRADGVYEAADLRLACEQLLAYLRYVGDGGVGGKSCVGVQFSYARHDGEAEVRLRRADHGQSALPPREGPAFPGDVVNNLRLFVYRFAAAPEAGQLVTRNTPLAIAALLE</sequence>
<dbReference type="EMBL" id="FOTW01000008">
    <property type="protein sequence ID" value="SFL82232.1"/>
    <property type="molecule type" value="Genomic_DNA"/>
</dbReference>
<organism evidence="2 3">
    <name type="scientific">Rugamonas rubra</name>
    <dbReference type="NCBI Taxonomy" id="758825"/>
    <lineage>
        <taxon>Bacteria</taxon>
        <taxon>Pseudomonadati</taxon>
        <taxon>Pseudomonadota</taxon>
        <taxon>Betaproteobacteria</taxon>
        <taxon>Burkholderiales</taxon>
        <taxon>Oxalobacteraceae</taxon>
        <taxon>Telluria group</taxon>
        <taxon>Rugamonas</taxon>
    </lineage>
</organism>
<evidence type="ECO:0000313" key="2">
    <source>
        <dbReference type="EMBL" id="SFL82232.1"/>
    </source>
</evidence>
<accession>A0A1I4KTU9</accession>
<proteinExistence type="predicted"/>
<evidence type="ECO:0008006" key="4">
    <source>
        <dbReference type="Google" id="ProtNLM"/>
    </source>
</evidence>
<name>A0A1I4KTU9_9BURK</name>
<reference evidence="2 3" key="1">
    <citation type="submission" date="2016-10" db="EMBL/GenBank/DDBJ databases">
        <authorList>
            <person name="de Groot N.N."/>
        </authorList>
    </citation>
    <scope>NUCLEOTIDE SEQUENCE [LARGE SCALE GENOMIC DNA]</scope>
    <source>
        <strain evidence="2 3">ATCC 43154</strain>
    </source>
</reference>